<dbReference type="AlphaFoldDB" id="A0ABD3LGH5"/>
<comment type="subcellular location">
    <subcellularLocation>
        <location evidence="1">Nucleus</location>
    </subcellularLocation>
</comment>
<evidence type="ECO:0000313" key="7">
    <source>
        <dbReference type="Proteomes" id="UP001634007"/>
    </source>
</evidence>
<evidence type="ECO:0000256" key="2">
    <source>
        <dbReference type="ARBA" id="ARBA00005514"/>
    </source>
</evidence>
<dbReference type="Proteomes" id="UP001634007">
    <property type="component" value="Unassembled WGS sequence"/>
</dbReference>
<dbReference type="PANTHER" id="PTHR23405">
    <property type="entry name" value="MAINTENANCE OF KILLER 16 MAK16 PROTEIN-RELATED"/>
    <property type="match status" value="1"/>
</dbReference>
<organism evidence="6 7">
    <name type="scientific">Eucalyptus globulus</name>
    <name type="common">Tasmanian blue gum</name>
    <dbReference type="NCBI Taxonomy" id="34317"/>
    <lineage>
        <taxon>Eukaryota</taxon>
        <taxon>Viridiplantae</taxon>
        <taxon>Streptophyta</taxon>
        <taxon>Embryophyta</taxon>
        <taxon>Tracheophyta</taxon>
        <taxon>Spermatophyta</taxon>
        <taxon>Magnoliopsida</taxon>
        <taxon>eudicotyledons</taxon>
        <taxon>Gunneridae</taxon>
        <taxon>Pentapetalae</taxon>
        <taxon>rosids</taxon>
        <taxon>malvids</taxon>
        <taxon>Myrtales</taxon>
        <taxon>Myrtaceae</taxon>
        <taxon>Myrtoideae</taxon>
        <taxon>Eucalypteae</taxon>
        <taxon>Eucalyptus</taxon>
    </lineage>
</organism>
<feature type="compositionally biased region" description="Acidic residues" evidence="4">
    <location>
        <begin position="201"/>
        <end position="219"/>
    </location>
</feature>
<gene>
    <name evidence="6" type="ORF">ACJRO7_010088</name>
</gene>
<name>A0ABD3LGH5_EUCGL</name>
<dbReference type="InterPro" id="IPR006958">
    <property type="entry name" value="Mak16"/>
</dbReference>
<reference evidence="6 7" key="1">
    <citation type="submission" date="2024-11" db="EMBL/GenBank/DDBJ databases">
        <title>Chromosome-level genome assembly of Eucalyptus globulus Labill. provides insights into its genome evolution.</title>
        <authorList>
            <person name="Li X."/>
        </authorList>
    </citation>
    <scope>NUCLEOTIDE SEQUENCE [LARGE SCALE GENOMIC DNA]</scope>
    <source>
        <strain evidence="6">CL2024</strain>
        <tissue evidence="6">Fresh tender leaves</tissue>
    </source>
</reference>
<evidence type="ECO:0000256" key="4">
    <source>
        <dbReference type="SAM" id="MobiDB-lite"/>
    </source>
</evidence>
<sequence length="301" mass="35432">MQHDEVIWQVIRHNHCRICNRNSCPLANSRYDTINSKYMFSLSTMQMSFTWHMKSIERAQMPDELWERVRLPRNYEKVLEIIDEHLMYWPKFLVHETKQRLTKKTQMRIRMRKVALKTREARREEKAEKAAVLDKSVDKELLECLRKGVCGDIYNCPSKSMEKSLRWIQYVDGYDELEEELEDDIQDFYGLDMNRVCAIGDNDEDEDGDSDGDEDDDVEADRKRGRKESSLALRNVEKGDAGSKPKKRAKVLIEHENANERQIAVHRGLALFRFALFRLVSQMRVAVSSLKVYIMLFTGDT</sequence>
<dbReference type="EMBL" id="JBJKBG010000002">
    <property type="protein sequence ID" value="KAL3748942.1"/>
    <property type="molecule type" value="Genomic_DNA"/>
</dbReference>
<feature type="domain" description="Ribosomal eL28/Mak16" evidence="5">
    <location>
        <begin position="13"/>
        <end position="106"/>
    </location>
</feature>
<comment type="caution">
    <text evidence="6">The sequence shown here is derived from an EMBL/GenBank/DDBJ whole genome shotgun (WGS) entry which is preliminary data.</text>
</comment>
<feature type="region of interest" description="Disordered" evidence="4">
    <location>
        <begin position="200"/>
        <end position="248"/>
    </location>
</feature>
<dbReference type="Pfam" id="PF01778">
    <property type="entry name" value="Ribosomal_L28e"/>
    <property type="match status" value="1"/>
</dbReference>
<keyword evidence="3" id="KW-0539">Nucleus</keyword>
<proteinExistence type="inferred from homology"/>
<evidence type="ECO:0000313" key="6">
    <source>
        <dbReference type="EMBL" id="KAL3748942.1"/>
    </source>
</evidence>
<evidence type="ECO:0000256" key="1">
    <source>
        <dbReference type="ARBA" id="ARBA00004123"/>
    </source>
</evidence>
<comment type="similarity">
    <text evidence="2">Belongs to the MAK16 family.</text>
</comment>
<evidence type="ECO:0000256" key="3">
    <source>
        <dbReference type="ARBA" id="ARBA00023242"/>
    </source>
</evidence>
<dbReference type="Pfam" id="PF04874">
    <property type="entry name" value="Mak16"/>
    <property type="match status" value="1"/>
</dbReference>
<accession>A0ABD3LGH5</accession>
<keyword evidence="7" id="KW-1185">Reference proteome</keyword>
<dbReference type="PANTHER" id="PTHR23405:SF4">
    <property type="entry name" value="PROTEIN MAK16 HOMOLOG"/>
    <property type="match status" value="1"/>
</dbReference>
<dbReference type="GO" id="GO:0005634">
    <property type="term" value="C:nucleus"/>
    <property type="evidence" value="ECO:0007669"/>
    <property type="project" value="UniProtKB-SubCell"/>
</dbReference>
<dbReference type="InterPro" id="IPR029004">
    <property type="entry name" value="Ribosomal_eL28/Mak16"/>
</dbReference>
<protein>
    <recommendedName>
        <fullName evidence="5">Ribosomal eL28/Mak16 domain-containing protein</fullName>
    </recommendedName>
</protein>
<evidence type="ECO:0000259" key="5">
    <source>
        <dbReference type="Pfam" id="PF01778"/>
    </source>
</evidence>